<dbReference type="CDD" id="cd13121">
    <property type="entry name" value="BF2867_like_C"/>
    <property type="match status" value="1"/>
</dbReference>
<dbReference type="AlphaFoldDB" id="A0A060R762"/>
<evidence type="ECO:0008006" key="3">
    <source>
        <dbReference type="Google" id="ProtNLM"/>
    </source>
</evidence>
<protein>
    <recommendedName>
        <fullName evidence="3">DUF4465 domain-containing protein</fullName>
    </recommendedName>
</protein>
<dbReference type="Gene3D" id="2.60.40.2620">
    <property type="entry name" value="Fimbrillin-like"/>
    <property type="match status" value="1"/>
</dbReference>
<dbReference type="Gene3D" id="2.60.120.1350">
    <property type="entry name" value="Protein of unknown function DUF4465"/>
    <property type="match status" value="1"/>
</dbReference>
<name>A0A060R762_9BACT</name>
<dbReference type="CDD" id="cd13120">
    <property type="entry name" value="BF2867_like_N"/>
    <property type="match status" value="1"/>
</dbReference>
<dbReference type="InterPro" id="IPR025049">
    <property type="entry name" value="Mfa-like_1"/>
</dbReference>
<dbReference type="Pfam" id="PF13149">
    <property type="entry name" value="Mfa_like_1"/>
    <property type="match status" value="1"/>
</dbReference>
<dbReference type="Proteomes" id="UP000027616">
    <property type="component" value="Chromosome I"/>
</dbReference>
<accession>A0A060R762</accession>
<reference evidence="1 2" key="1">
    <citation type="journal article" date="2015" name="Genome Announc.">
        <title>Complete Genome Sequence of the Novel Leech Symbiont Mucinivorans hirudinis M3T.</title>
        <authorList>
            <person name="Nelson M.C."/>
            <person name="Bomar L."/>
            <person name="Graf J."/>
        </authorList>
    </citation>
    <scope>NUCLEOTIDE SEQUENCE [LARGE SCALE GENOMIC DNA]</scope>
    <source>
        <strain evidence="2">M3</strain>
    </source>
</reference>
<dbReference type="Pfam" id="PF14717">
    <property type="entry name" value="DUF4465"/>
    <property type="match status" value="1"/>
</dbReference>
<dbReference type="EMBL" id="HG934468">
    <property type="protein sequence ID" value="CDN30957.1"/>
    <property type="molecule type" value="Genomic_DNA"/>
</dbReference>
<evidence type="ECO:0000313" key="2">
    <source>
        <dbReference type="Proteomes" id="UP000027616"/>
    </source>
</evidence>
<dbReference type="STRING" id="1433126.BN938_0856"/>
<dbReference type="KEGG" id="rbc:BN938_0856"/>
<dbReference type="HOGENOM" id="CLU_522547_0_0_10"/>
<organism evidence="1 2">
    <name type="scientific">Mucinivorans hirudinis</name>
    <dbReference type="NCBI Taxonomy" id="1433126"/>
    <lineage>
        <taxon>Bacteria</taxon>
        <taxon>Pseudomonadati</taxon>
        <taxon>Bacteroidota</taxon>
        <taxon>Bacteroidia</taxon>
        <taxon>Bacteroidales</taxon>
        <taxon>Rikenellaceae</taxon>
        <taxon>Mucinivorans</taxon>
    </lineage>
</organism>
<dbReference type="eggNOG" id="ENOG5033WT0">
    <property type="taxonomic scope" value="Bacteria"/>
</dbReference>
<gene>
    <name evidence="1" type="ORF">BN938_0856</name>
</gene>
<dbReference type="Gene3D" id="2.60.40.2630">
    <property type="match status" value="1"/>
</dbReference>
<evidence type="ECO:0000313" key="1">
    <source>
        <dbReference type="EMBL" id="CDN30957.1"/>
    </source>
</evidence>
<keyword evidence="2" id="KW-1185">Reference proteome</keyword>
<dbReference type="InterPro" id="IPR027828">
    <property type="entry name" value="DUF4465"/>
</dbReference>
<sequence>MKKIVTIIALVSLFTGCQKGQQNQPEPTPKRVTITPVIAKATELSFEKGDRVGLTILKEDKIKHADNALMTYADGAFTGEVIWYEQTNTSSLLTAYYPYSPSGMPATFSVGRDQTKEWNSSDLMGATKAEIEPTNDAVSMTFKHLLSKIVVNIKKSDAEISSVVIKNSIPTATIDWTKLTATVDQKAAVADITAQAVTPNSLYRAIVVPQTVSLVLVVNTTQGKSYTTELSYAKLLGGGQYTINTEIAGEQLVASMGGEMKSWSNKGAMASENSSEPEYDLRILTFEDSDYKGASNSSYWSSLIDKPQFGGQLLYKSSDYKWFDDNNTFLASENGGVYWSGGHAVSNYVELDLKKGNHESQLAVFYKDQTSGYGGNKGSKNFCVHYGYVPKADTGILPSFYFKDGKPRVVDHMYVMITTYLANCLINGNSFTQAAGPNDFVKIVATGYDALGNKMTDKSLEFTLTTSVVGQVMKNWKRWNLSSLGKVSRIEFKVTGSNDNGHGFSQPAYFAYDDVAVRFET</sequence>
<dbReference type="InterPro" id="IPR042278">
    <property type="entry name" value="Mfa-like_1_N"/>
</dbReference>
<proteinExistence type="predicted"/>
<dbReference type="PROSITE" id="PS51257">
    <property type="entry name" value="PROKAR_LIPOPROTEIN"/>
    <property type="match status" value="1"/>
</dbReference>